<dbReference type="SUPFAM" id="SSF52540">
    <property type="entry name" value="P-loop containing nucleoside triphosphate hydrolases"/>
    <property type="match status" value="1"/>
</dbReference>
<dbReference type="EMBL" id="BSSD01000001">
    <property type="protein sequence ID" value="GLW90158.1"/>
    <property type="molecule type" value="Genomic_DNA"/>
</dbReference>
<keyword evidence="5 11" id="KW-0067">ATP-binding</keyword>
<name>A0A9W6QGS7_9PSEU</name>
<evidence type="ECO:0000313" key="14">
    <source>
        <dbReference type="Proteomes" id="UP001165042"/>
    </source>
</evidence>
<dbReference type="InterPro" id="IPR027417">
    <property type="entry name" value="P-loop_NTPase"/>
</dbReference>
<dbReference type="GO" id="GO:0005524">
    <property type="term" value="F:ATP binding"/>
    <property type="evidence" value="ECO:0007669"/>
    <property type="project" value="UniProtKB-UniRule"/>
</dbReference>
<evidence type="ECO:0000256" key="9">
    <source>
        <dbReference type="ARBA" id="ARBA00034808"/>
    </source>
</evidence>
<dbReference type="GO" id="GO:0016787">
    <property type="term" value="F:hydrolase activity"/>
    <property type="evidence" value="ECO:0007669"/>
    <property type="project" value="UniProtKB-UniRule"/>
</dbReference>
<dbReference type="EC" id="5.6.2.4" evidence="9"/>
<comment type="catalytic activity">
    <reaction evidence="8">
        <text>Couples ATP hydrolysis with the unwinding of duplex DNA by translocating in the 3'-5' direction.</text>
        <dbReference type="EC" id="5.6.2.4"/>
    </reaction>
</comment>
<keyword evidence="2 11" id="KW-0547">Nucleotide-binding</keyword>
<comment type="similarity">
    <text evidence="1">Belongs to the helicase family. UvrD subfamily.</text>
</comment>
<evidence type="ECO:0000259" key="12">
    <source>
        <dbReference type="PROSITE" id="PS51198"/>
    </source>
</evidence>
<dbReference type="GO" id="GO:0003677">
    <property type="term" value="F:DNA binding"/>
    <property type="evidence" value="ECO:0007669"/>
    <property type="project" value="UniProtKB-KW"/>
</dbReference>
<dbReference type="CDD" id="cd17932">
    <property type="entry name" value="DEXQc_UvrD"/>
    <property type="match status" value="1"/>
</dbReference>
<dbReference type="RefSeq" id="WP_285607930.1">
    <property type="nucleotide sequence ID" value="NZ_BSSD01000001.1"/>
</dbReference>
<keyword evidence="14" id="KW-1185">Reference proteome</keyword>
<dbReference type="Proteomes" id="UP001165042">
    <property type="component" value="Unassembled WGS sequence"/>
</dbReference>
<keyword evidence="7" id="KW-0413">Isomerase</keyword>
<dbReference type="PANTHER" id="PTHR11070">
    <property type="entry name" value="UVRD / RECB / PCRA DNA HELICASE FAMILY MEMBER"/>
    <property type="match status" value="1"/>
</dbReference>
<dbReference type="GO" id="GO:0000725">
    <property type="term" value="P:recombinational repair"/>
    <property type="evidence" value="ECO:0007669"/>
    <property type="project" value="TreeGrafter"/>
</dbReference>
<evidence type="ECO:0000256" key="8">
    <source>
        <dbReference type="ARBA" id="ARBA00034617"/>
    </source>
</evidence>
<evidence type="ECO:0000256" key="6">
    <source>
        <dbReference type="ARBA" id="ARBA00023125"/>
    </source>
</evidence>
<keyword evidence="6" id="KW-0238">DNA-binding</keyword>
<feature type="binding site" evidence="11">
    <location>
        <begin position="31"/>
        <end position="38"/>
    </location>
    <ligand>
        <name>ATP</name>
        <dbReference type="ChEBI" id="CHEBI:30616"/>
    </ligand>
</feature>
<dbReference type="GO" id="GO:0043138">
    <property type="term" value="F:3'-5' DNA helicase activity"/>
    <property type="evidence" value="ECO:0007669"/>
    <property type="project" value="UniProtKB-EC"/>
</dbReference>
<accession>A0A9W6QGS7</accession>
<dbReference type="InterPro" id="IPR000212">
    <property type="entry name" value="DNA_helicase_UvrD/REP"/>
</dbReference>
<evidence type="ECO:0000256" key="11">
    <source>
        <dbReference type="PROSITE-ProRule" id="PRU00560"/>
    </source>
</evidence>
<evidence type="ECO:0000313" key="13">
    <source>
        <dbReference type="EMBL" id="GLW90158.1"/>
    </source>
</evidence>
<feature type="domain" description="UvrD-like helicase ATP-binding" evidence="12">
    <location>
        <begin position="10"/>
        <end position="284"/>
    </location>
</feature>
<proteinExistence type="inferred from homology"/>
<dbReference type="InterPro" id="IPR013986">
    <property type="entry name" value="DExx_box_DNA_helicase_dom_sf"/>
</dbReference>
<dbReference type="InterPro" id="IPR014016">
    <property type="entry name" value="UvrD-like_ATP-bd"/>
</dbReference>
<organism evidence="13 14">
    <name type="scientific">Actinokineospora globicatena</name>
    <dbReference type="NCBI Taxonomy" id="103729"/>
    <lineage>
        <taxon>Bacteria</taxon>
        <taxon>Bacillati</taxon>
        <taxon>Actinomycetota</taxon>
        <taxon>Actinomycetes</taxon>
        <taxon>Pseudonocardiales</taxon>
        <taxon>Pseudonocardiaceae</taxon>
        <taxon>Actinokineospora</taxon>
    </lineage>
</organism>
<comment type="catalytic activity">
    <reaction evidence="10">
        <text>ATP + H2O = ADP + phosphate + H(+)</text>
        <dbReference type="Rhea" id="RHEA:13065"/>
        <dbReference type="ChEBI" id="CHEBI:15377"/>
        <dbReference type="ChEBI" id="CHEBI:15378"/>
        <dbReference type="ChEBI" id="CHEBI:30616"/>
        <dbReference type="ChEBI" id="CHEBI:43474"/>
        <dbReference type="ChEBI" id="CHEBI:456216"/>
        <dbReference type="EC" id="5.6.2.4"/>
    </reaction>
</comment>
<keyword evidence="3 11" id="KW-0378">Hydrolase</keyword>
<dbReference type="Gene3D" id="1.10.10.160">
    <property type="match status" value="1"/>
</dbReference>
<keyword evidence="4 11" id="KW-0347">Helicase</keyword>
<dbReference type="PANTHER" id="PTHR11070:SF2">
    <property type="entry name" value="ATP-DEPENDENT DNA HELICASE SRS2"/>
    <property type="match status" value="1"/>
</dbReference>
<gene>
    <name evidence="13" type="ORF">Aglo03_09740</name>
</gene>
<dbReference type="Gene3D" id="1.10.486.10">
    <property type="entry name" value="PCRA, domain 4"/>
    <property type="match status" value="1"/>
</dbReference>
<protein>
    <recommendedName>
        <fullName evidence="9">DNA 3'-5' helicase</fullName>
        <ecNumber evidence="9">5.6.2.4</ecNumber>
    </recommendedName>
</protein>
<evidence type="ECO:0000256" key="1">
    <source>
        <dbReference type="ARBA" id="ARBA00009922"/>
    </source>
</evidence>
<dbReference type="Pfam" id="PF13361">
    <property type="entry name" value="UvrD_C"/>
    <property type="match status" value="1"/>
</dbReference>
<reference evidence="13" key="1">
    <citation type="submission" date="2023-02" db="EMBL/GenBank/DDBJ databases">
        <title>Actinokineospora globicatena NBRC 15670.</title>
        <authorList>
            <person name="Ichikawa N."/>
            <person name="Sato H."/>
            <person name="Tonouchi N."/>
        </authorList>
    </citation>
    <scope>NUCLEOTIDE SEQUENCE</scope>
    <source>
        <strain evidence="13">NBRC 15670</strain>
    </source>
</reference>
<dbReference type="AlphaFoldDB" id="A0A9W6QGS7"/>
<evidence type="ECO:0000256" key="10">
    <source>
        <dbReference type="ARBA" id="ARBA00048988"/>
    </source>
</evidence>
<evidence type="ECO:0000256" key="4">
    <source>
        <dbReference type="ARBA" id="ARBA00022806"/>
    </source>
</evidence>
<sequence length="592" mass="65872">MGALTDSINDLRTNARQWEAFYHRGHCVVLAPPGSGKTKLLTTRLAYDLFNHIPEPHGAACITLTNAAARQLQRRVETLGAPQRSTLFIGTVHSFALRQVVLPFARLTGKAELLSLGIASDKQERAAYVEAVAHVFGDPRYPSDYVEEVKARRRSLDTAPVTPGNPYLAAERRYRDNLRRQGLMDFDDVVEAAVDIVEHNPALRDVLMARYPHLYIDEYQDLHPGLDRLIRALCLGEAKAELFAVGDPEQALYGWAGSNPDLLFDLASQPDVHSVRLEHNYRCGHEIIRVANCIQRGHTMVGHRDGGDITTTRCPGGFPDQCEHVVGVVRQAVASGAVLHEIAVLCSTNRECKEVAKAMRDNGIPAFIREDAYRLNRATSFVENCTSWIAAGREFSDARLGNLLRDWRRLLTPSWTPQHDGALVEVLLDYPTRPDTAASALLADLFVLGLAGVFEQQAQAEEARALEQMKEHFADGGHHPLTVKDLAERVRRTNRVEVTTMTASKGLEFDIVLILGMDEKHVPHFKSANDQAKLNEDRRKFFVSITRARQAVHIFYSGFVRWPSGRSATAGPSRFLLEAGLITSASSPSRLW</sequence>
<evidence type="ECO:0000256" key="3">
    <source>
        <dbReference type="ARBA" id="ARBA00022801"/>
    </source>
</evidence>
<dbReference type="Pfam" id="PF00580">
    <property type="entry name" value="UvrD-helicase"/>
    <property type="match status" value="1"/>
</dbReference>
<evidence type="ECO:0000256" key="5">
    <source>
        <dbReference type="ARBA" id="ARBA00022840"/>
    </source>
</evidence>
<dbReference type="Gene3D" id="3.40.50.300">
    <property type="entry name" value="P-loop containing nucleotide triphosphate hydrolases"/>
    <property type="match status" value="3"/>
</dbReference>
<comment type="caution">
    <text evidence="13">The sequence shown here is derived from an EMBL/GenBank/DDBJ whole genome shotgun (WGS) entry which is preliminary data.</text>
</comment>
<dbReference type="PROSITE" id="PS51198">
    <property type="entry name" value="UVRD_HELICASE_ATP_BIND"/>
    <property type="match status" value="1"/>
</dbReference>
<evidence type="ECO:0000256" key="2">
    <source>
        <dbReference type="ARBA" id="ARBA00022741"/>
    </source>
</evidence>
<evidence type="ECO:0000256" key="7">
    <source>
        <dbReference type="ARBA" id="ARBA00023235"/>
    </source>
</evidence>
<dbReference type="InterPro" id="IPR014017">
    <property type="entry name" value="DNA_helicase_UvrD-like_C"/>
</dbReference>